<evidence type="ECO:0000259" key="5">
    <source>
        <dbReference type="Pfam" id="PF12780"/>
    </source>
</evidence>
<evidence type="ECO:0000256" key="1">
    <source>
        <dbReference type="ARBA" id="ARBA00008887"/>
    </source>
</evidence>
<name>A0A3B3VZN4_9TELE</name>
<comment type="similarity">
    <text evidence="1">Belongs to the dynein heavy chain family.</text>
</comment>
<keyword evidence="2" id="KW-0175">Coiled coil</keyword>
<sequence>MTFVVSLLLRVVEMCKTFQTSVREMSEVYFSRLRRHNYVTPTSYLELILTFKNLLGIKRDEVNTARNRYLVGLEKLEFAASQMMVKIESETVEVDMIEDYWGPSKKLLSDLKFLDNLKSYDKDNISPLYIKKIREKFIEHADFQPSVIKNVSSACEGLCKWVRAMEVYERVIKVVAPKRERLKLAENELAIQMDMLAVKRAELKKVEDRLQSLNDDLDAMINKKKDLEDNIELCSQKLIRAEKLIGGLGGEKDRWTEAARQLGDILLSSGTVSYLGAFTVDYRIDCQEQWHKLCQEKKIPCSEDFALTSTLGNQVAIRAWQIAGLPVDSFSTDNGIIVFNSRRWPLMIDPQGQANKWVKNMEKANNLSVIKQSDGNYVRILENCIHYPSDKFPVSILQNGLKMTNEPPKGIRANLLRSYLSDPISDADFFYSSKKQAIWQKLLFGLTFFHALVQERRNFGPLGKKRKKNQKMLKQLFFPLVFNFSKLKYLFKTR</sequence>
<dbReference type="InterPro" id="IPR026983">
    <property type="entry name" value="DHC"/>
</dbReference>
<dbReference type="PANTHER" id="PTHR22878">
    <property type="entry name" value="DYNEIN HEAVY CHAIN 6, AXONEMAL-LIKE-RELATED"/>
    <property type="match status" value="1"/>
</dbReference>
<dbReference type="GO" id="GO:0007018">
    <property type="term" value="P:microtubule-based movement"/>
    <property type="evidence" value="ECO:0007669"/>
    <property type="project" value="InterPro"/>
</dbReference>
<protein>
    <recommendedName>
        <fullName evidence="10">Dynein axonemal heavy chain 3</fullName>
    </recommendedName>
</protein>
<dbReference type="GO" id="GO:0045505">
    <property type="term" value="F:dynein intermediate chain binding"/>
    <property type="evidence" value="ECO:0007669"/>
    <property type="project" value="InterPro"/>
</dbReference>
<dbReference type="Proteomes" id="UP000261500">
    <property type="component" value="Unplaced"/>
</dbReference>
<dbReference type="Gene3D" id="1.20.920.20">
    <property type="match status" value="1"/>
</dbReference>
<keyword evidence="9" id="KW-1185">Reference proteome</keyword>
<feature type="domain" description="Dynein heavy chain ATP-binding dynein motor region" evidence="6">
    <location>
        <begin position="318"/>
        <end position="386"/>
    </location>
</feature>
<evidence type="ECO:0000313" key="9">
    <source>
        <dbReference type="Proteomes" id="UP000261500"/>
    </source>
</evidence>
<evidence type="ECO:0000313" key="8">
    <source>
        <dbReference type="Ensembl" id="ENSPLAP00000030516.1"/>
    </source>
</evidence>
<feature type="domain" description="Dynein heavy chain AAA module D4" evidence="5">
    <location>
        <begin position="10"/>
        <end position="54"/>
    </location>
</feature>
<evidence type="ECO:0000259" key="6">
    <source>
        <dbReference type="Pfam" id="PF12781"/>
    </source>
</evidence>
<dbReference type="Ensembl" id="ENSPLAT00000031390.1">
    <property type="protein sequence ID" value="ENSPLAP00000030516.1"/>
    <property type="gene ID" value="ENSPLAG00000021650.1"/>
</dbReference>
<evidence type="ECO:0000259" key="7">
    <source>
        <dbReference type="Pfam" id="PF18198"/>
    </source>
</evidence>
<feature type="signal peptide" evidence="3">
    <location>
        <begin position="1"/>
        <end position="17"/>
    </location>
</feature>
<keyword evidence="3" id="KW-0732">Signal</keyword>
<dbReference type="InterPro" id="IPR024317">
    <property type="entry name" value="Dynein_heavy_chain_D4_dom"/>
</dbReference>
<dbReference type="Pfam" id="PF12780">
    <property type="entry name" value="AAA_8"/>
    <property type="match status" value="1"/>
</dbReference>
<dbReference type="Gene3D" id="1.10.8.720">
    <property type="entry name" value="Region D6 of dynein motor"/>
    <property type="match status" value="1"/>
</dbReference>
<evidence type="ECO:0000256" key="2">
    <source>
        <dbReference type="SAM" id="Coils"/>
    </source>
</evidence>
<proteinExistence type="inferred from homology"/>
<dbReference type="InterPro" id="IPR024743">
    <property type="entry name" value="Dynein_HC_stalk"/>
</dbReference>
<reference evidence="8" key="2">
    <citation type="submission" date="2025-09" db="UniProtKB">
        <authorList>
            <consortium name="Ensembl"/>
        </authorList>
    </citation>
    <scope>IDENTIFICATION</scope>
</reference>
<dbReference type="PANTHER" id="PTHR22878:SF71">
    <property type="entry name" value="DYNEIN, AXONEMAL, HEAVY CHAIN 3"/>
    <property type="match status" value="1"/>
</dbReference>
<dbReference type="InterPro" id="IPR041658">
    <property type="entry name" value="AAA_lid_11"/>
</dbReference>
<dbReference type="InterPro" id="IPR035706">
    <property type="entry name" value="AAA_9"/>
</dbReference>
<evidence type="ECO:0000259" key="4">
    <source>
        <dbReference type="Pfam" id="PF12777"/>
    </source>
</evidence>
<dbReference type="InterPro" id="IPR042219">
    <property type="entry name" value="AAA_lid_11_sf"/>
</dbReference>
<dbReference type="Gene3D" id="3.40.50.300">
    <property type="entry name" value="P-loop containing nucleotide triphosphate hydrolases"/>
    <property type="match status" value="1"/>
</dbReference>
<feature type="chain" id="PRO_5017232792" description="Dynein axonemal heavy chain 3" evidence="3">
    <location>
        <begin position="18"/>
        <end position="494"/>
    </location>
</feature>
<evidence type="ECO:0000256" key="3">
    <source>
        <dbReference type="SAM" id="SignalP"/>
    </source>
</evidence>
<evidence type="ECO:0008006" key="10">
    <source>
        <dbReference type="Google" id="ProtNLM"/>
    </source>
</evidence>
<feature type="domain" description="Dynein heavy chain AAA lid" evidence="7">
    <location>
        <begin position="439"/>
        <end position="463"/>
    </location>
</feature>
<dbReference type="GO" id="GO:0051959">
    <property type="term" value="F:dynein light intermediate chain binding"/>
    <property type="evidence" value="ECO:0007669"/>
    <property type="project" value="InterPro"/>
</dbReference>
<dbReference type="GeneTree" id="ENSGT00940000154959"/>
<accession>A0A3B3VZN4</accession>
<dbReference type="Pfam" id="PF18198">
    <property type="entry name" value="AAA_lid_11"/>
    <property type="match status" value="1"/>
</dbReference>
<dbReference type="Pfam" id="PF12777">
    <property type="entry name" value="MT"/>
    <property type="match status" value="1"/>
</dbReference>
<dbReference type="GO" id="GO:0030286">
    <property type="term" value="C:dynein complex"/>
    <property type="evidence" value="ECO:0007669"/>
    <property type="project" value="InterPro"/>
</dbReference>
<feature type="coiled-coil region" evidence="2">
    <location>
        <begin position="196"/>
        <end position="244"/>
    </location>
</feature>
<organism evidence="8 9">
    <name type="scientific">Poecilia latipinna</name>
    <name type="common">sailfin molly</name>
    <dbReference type="NCBI Taxonomy" id="48699"/>
    <lineage>
        <taxon>Eukaryota</taxon>
        <taxon>Metazoa</taxon>
        <taxon>Chordata</taxon>
        <taxon>Craniata</taxon>
        <taxon>Vertebrata</taxon>
        <taxon>Euteleostomi</taxon>
        <taxon>Actinopterygii</taxon>
        <taxon>Neopterygii</taxon>
        <taxon>Teleostei</taxon>
        <taxon>Neoteleostei</taxon>
        <taxon>Acanthomorphata</taxon>
        <taxon>Ovalentaria</taxon>
        <taxon>Atherinomorphae</taxon>
        <taxon>Cyprinodontiformes</taxon>
        <taxon>Poeciliidae</taxon>
        <taxon>Poeciliinae</taxon>
        <taxon>Poecilia</taxon>
    </lineage>
</organism>
<dbReference type="InterPro" id="IPR027417">
    <property type="entry name" value="P-loop_NTPase"/>
</dbReference>
<feature type="domain" description="Dynein heavy chain coiled coil stalk" evidence="4">
    <location>
        <begin position="112"/>
        <end position="289"/>
    </location>
</feature>
<reference evidence="8" key="1">
    <citation type="submission" date="2025-08" db="UniProtKB">
        <authorList>
            <consortium name="Ensembl"/>
        </authorList>
    </citation>
    <scope>IDENTIFICATION</scope>
</reference>
<dbReference type="AlphaFoldDB" id="A0A3B3VZN4"/>
<dbReference type="Pfam" id="PF12781">
    <property type="entry name" value="AAA_9"/>
    <property type="match status" value="1"/>
</dbReference>